<sequence length="268" mass="30153">MLYGGNNRGIETSLLEDKLELVTSLLMLNFFSILLMMIMGVMEVLTLNMIIISIILMIVMKRLEDKGRNMEKELGTILEELLIILSLIPSLMCYEYYLSHASIYGDLCAISFSGGLFLVVSYASTCLSSHAFLEGSLLHSGSMFDPSSHDFKGMNNASNESIVVGFGLDGALFDILHDKCLGKFVENIGYVSPFLDTLVENRNSFISLNRFMSFMSGQVEFSCNEQKLSNLINSLNTLFENTFGFQFYYLLFKEFLLEDFESQTGVNL</sequence>
<proteinExistence type="predicted"/>
<dbReference type="EMBL" id="CM044705">
    <property type="protein sequence ID" value="KAI5664508.1"/>
    <property type="molecule type" value="Genomic_DNA"/>
</dbReference>
<comment type="caution">
    <text evidence="1">The sequence shown here is derived from an EMBL/GenBank/DDBJ whole genome shotgun (WGS) entry which is preliminary data.</text>
</comment>
<name>A0ACC0AYJ2_CATRO</name>
<protein>
    <submittedName>
        <fullName evidence="1">Uncharacterized protein</fullName>
    </submittedName>
</protein>
<reference evidence="2" key="1">
    <citation type="journal article" date="2023" name="Nat. Plants">
        <title>Single-cell RNA sequencing provides a high-resolution roadmap for understanding the multicellular compartmentation of specialized metabolism.</title>
        <authorList>
            <person name="Sun S."/>
            <person name="Shen X."/>
            <person name="Li Y."/>
            <person name="Li Y."/>
            <person name="Wang S."/>
            <person name="Li R."/>
            <person name="Zhang H."/>
            <person name="Shen G."/>
            <person name="Guo B."/>
            <person name="Wei J."/>
            <person name="Xu J."/>
            <person name="St-Pierre B."/>
            <person name="Chen S."/>
            <person name="Sun C."/>
        </authorList>
    </citation>
    <scope>NUCLEOTIDE SEQUENCE [LARGE SCALE GENOMIC DNA]</scope>
</reference>
<accession>A0ACC0AYJ2</accession>
<dbReference type="Proteomes" id="UP001060085">
    <property type="component" value="Linkage Group LG05"/>
</dbReference>
<keyword evidence="2" id="KW-1185">Reference proteome</keyword>
<organism evidence="1 2">
    <name type="scientific">Catharanthus roseus</name>
    <name type="common">Madagascar periwinkle</name>
    <name type="synonym">Vinca rosea</name>
    <dbReference type="NCBI Taxonomy" id="4058"/>
    <lineage>
        <taxon>Eukaryota</taxon>
        <taxon>Viridiplantae</taxon>
        <taxon>Streptophyta</taxon>
        <taxon>Embryophyta</taxon>
        <taxon>Tracheophyta</taxon>
        <taxon>Spermatophyta</taxon>
        <taxon>Magnoliopsida</taxon>
        <taxon>eudicotyledons</taxon>
        <taxon>Gunneridae</taxon>
        <taxon>Pentapetalae</taxon>
        <taxon>asterids</taxon>
        <taxon>lamiids</taxon>
        <taxon>Gentianales</taxon>
        <taxon>Apocynaceae</taxon>
        <taxon>Rauvolfioideae</taxon>
        <taxon>Vinceae</taxon>
        <taxon>Catharanthinae</taxon>
        <taxon>Catharanthus</taxon>
    </lineage>
</organism>
<gene>
    <name evidence="1" type="ORF">M9H77_23831</name>
</gene>
<evidence type="ECO:0000313" key="2">
    <source>
        <dbReference type="Proteomes" id="UP001060085"/>
    </source>
</evidence>
<evidence type="ECO:0000313" key="1">
    <source>
        <dbReference type="EMBL" id="KAI5664508.1"/>
    </source>
</evidence>